<feature type="non-terminal residue" evidence="1">
    <location>
        <position position="40"/>
    </location>
</feature>
<evidence type="ECO:0000313" key="1">
    <source>
        <dbReference type="EMBL" id="RDY12349.1"/>
    </source>
</evidence>
<dbReference type="Proteomes" id="UP000257109">
    <property type="component" value="Unassembled WGS sequence"/>
</dbReference>
<evidence type="ECO:0000313" key="2">
    <source>
        <dbReference type="Proteomes" id="UP000257109"/>
    </source>
</evidence>
<organism evidence="1 2">
    <name type="scientific">Mucuna pruriens</name>
    <name type="common">Velvet bean</name>
    <name type="synonym">Dolichos pruriens</name>
    <dbReference type="NCBI Taxonomy" id="157652"/>
    <lineage>
        <taxon>Eukaryota</taxon>
        <taxon>Viridiplantae</taxon>
        <taxon>Streptophyta</taxon>
        <taxon>Embryophyta</taxon>
        <taxon>Tracheophyta</taxon>
        <taxon>Spermatophyta</taxon>
        <taxon>Magnoliopsida</taxon>
        <taxon>eudicotyledons</taxon>
        <taxon>Gunneridae</taxon>
        <taxon>Pentapetalae</taxon>
        <taxon>rosids</taxon>
        <taxon>fabids</taxon>
        <taxon>Fabales</taxon>
        <taxon>Fabaceae</taxon>
        <taxon>Papilionoideae</taxon>
        <taxon>50 kb inversion clade</taxon>
        <taxon>NPAAA clade</taxon>
        <taxon>indigoferoid/millettioid clade</taxon>
        <taxon>Phaseoleae</taxon>
        <taxon>Mucuna</taxon>
    </lineage>
</organism>
<reference evidence="1" key="1">
    <citation type="submission" date="2018-05" db="EMBL/GenBank/DDBJ databases">
        <title>Draft genome of Mucuna pruriens seed.</title>
        <authorList>
            <person name="Nnadi N.E."/>
            <person name="Vos R."/>
            <person name="Hasami M.H."/>
            <person name="Devisetty U.K."/>
            <person name="Aguiy J.C."/>
        </authorList>
    </citation>
    <scope>NUCLEOTIDE SEQUENCE [LARGE SCALE GENOMIC DNA]</scope>
    <source>
        <strain evidence="1">JCA_2017</strain>
    </source>
</reference>
<gene>
    <name evidence="1" type="ORF">CR513_02883</name>
</gene>
<dbReference type="OrthoDB" id="5544992at2759"/>
<comment type="caution">
    <text evidence="1">The sequence shown here is derived from an EMBL/GenBank/DDBJ whole genome shotgun (WGS) entry which is preliminary data.</text>
</comment>
<proteinExistence type="predicted"/>
<dbReference type="EMBL" id="QJKJ01000488">
    <property type="protein sequence ID" value="RDY12349.1"/>
    <property type="molecule type" value="Genomic_DNA"/>
</dbReference>
<sequence>MTLEISWNYMLYSSIREIWENLIETYSIKKDSPTCYDIEN</sequence>
<name>A0A371IBF9_MUCPR</name>
<keyword evidence="2" id="KW-1185">Reference proteome</keyword>
<protein>
    <submittedName>
        <fullName evidence="1">Uncharacterized protein</fullName>
    </submittedName>
</protein>
<dbReference type="AlphaFoldDB" id="A0A371IBF9"/>
<accession>A0A371IBF9</accession>